<dbReference type="EMBL" id="VIFM01000020">
    <property type="protein sequence ID" value="TQF16610.1"/>
    <property type="molecule type" value="Genomic_DNA"/>
</dbReference>
<reference evidence="2 3" key="1">
    <citation type="submission" date="2019-06" db="EMBL/GenBank/DDBJ databases">
        <authorList>
            <person name="Livingstone P."/>
            <person name="Whitworth D."/>
        </authorList>
    </citation>
    <scope>NUCLEOTIDE SEQUENCE [LARGE SCALE GENOMIC DNA]</scope>
    <source>
        <strain evidence="2 3">AM401</strain>
    </source>
</reference>
<sequence length="500" mass="55926">MNEEELRARVRAISDEVMAGVANVNVATYPTSRSAFVGIDLIDERVGLVITRFLASTRGEVRFPLWARQRGLFERATELARRLGALDTGPNPADDVLELEALALGQELLEPAGQDAATEWLDDGHLAVGIETFDEEDWSFRFEALATTHGDVPMLGLARRLGLESQAEALAKRLGALGFVPEEVLPEDEVALVPGVVEGVIRVFEYGHHPLDQVFDYTGSSDWDDVVDVRVQRRVMEQFLAFIRARAEEEKTWPEVIASDRLEAAFQELRREGFVAEVSASTTLSGGWEVSRGVADERRAKGEKIRGTVFFHEQDTDSALEGHPLHLAYGLVNDVEDDDREGELSEEEDAKVSAQAEEVGRVIVETLRKHGFEPEWNGHAHSRIVLMPAFTWRRRRVHVDTTETLRLGARQFAMSLLVEFLPRLRSLTLEMDGGMKLEDVRSDSVTELTLEYTREDDARDRLDGLVALVKPRFPSLQTLIVQSEEDFSQTVDLHAGGAEE</sequence>
<dbReference type="RefSeq" id="WP_141641678.1">
    <property type="nucleotide sequence ID" value="NZ_VIFM01000020.1"/>
</dbReference>
<dbReference type="AlphaFoldDB" id="A0A540X5Y8"/>
<protein>
    <recommendedName>
        <fullName evidence="1">DUF6891 domain-containing protein</fullName>
    </recommendedName>
</protein>
<accession>A0A540X5Y8</accession>
<keyword evidence="3" id="KW-1185">Reference proteome</keyword>
<dbReference type="InterPro" id="IPR054186">
    <property type="entry name" value="DUF6891"/>
</dbReference>
<evidence type="ECO:0000313" key="2">
    <source>
        <dbReference type="EMBL" id="TQF16610.1"/>
    </source>
</evidence>
<evidence type="ECO:0000259" key="1">
    <source>
        <dbReference type="Pfam" id="PF21831"/>
    </source>
</evidence>
<gene>
    <name evidence="2" type="ORF">FJV41_07235</name>
</gene>
<proteinExistence type="predicted"/>
<feature type="domain" description="DUF6891" evidence="1">
    <location>
        <begin position="213"/>
        <end position="396"/>
    </location>
</feature>
<name>A0A540X5Y8_9BACT</name>
<dbReference type="Proteomes" id="UP000315369">
    <property type="component" value="Unassembled WGS sequence"/>
</dbReference>
<evidence type="ECO:0000313" key="3">
    <source>
        <dbReference type="Proteomes" id="UP000315369"/>
    </source>
</evidence>
<comment type="caution">
    <text evidence="2">The sequence shown here is derived from an EMBL/GenBank/DDBJ whole genome shotgun (WGS) entry which is preliminary data.</text>
</comment>
<organism evidence="2 3">
    <name type="scientific">Myxococcus llanfairpwllgwyngyllgogerychwyrndrobwllllantysiliogogogochensis</name>
    <dbReference type="NCBI Taxonomy" id="2590453"/>
    <lineage>
        <taxon>Bacteria</taxon>
        <taxon>Pseudomonadati</taxon>
        <taxon>Myxococcota</taxon>
        <taxon>Myxococcia</taxon>
        <taxon>Myxococcales</taxon>
        <taxon>Cystobacterineae</taxon>
        <taxon>Myxococcaceae</taxon>
        <taxon>Myxococcus</taxon>
    </lineage>
</organism>
<dbReference type="OrthoDB" id="5515732at2"/>
<dbReference type="Pfam" id="PF21831">
    <property type="entry name" value="DUF6891"/>
    <property type="match status" value="1"/>
</dbReference>